<feature type="region of interest" description="Disordered" evidence="8">
    <location>
        <begin position="96"/>
        <end position="123"/>
    </location>
</feature>
<proteinExistence type="inferred from homology"/>
<feature type="region of interest" description="Disordered" evidence="8">
    <location>
        <begin position="150"/>
        <end position="215"/>
    </location>
</feature>
<feature type="binding site" evidence="7">
    <location>
        <position position="66"/>
    </location>
    <ligand>
        <name>substrate</name>
    </ligand>
</feature>
<comment type="catalytic activity">
    <reaction evidence="1">
        <text>beta-D-fructose 2,6-bisphosphate + H2O = beta-D-fructose 6-phosphate + phosphate</text>
        <dbReference type="Rhea" id="RHEA:17289"/>
        <dbReference type="ChEBI" id="CHEBI:15377"/>
        <dbReference type="ChEBI" id="CHEBI:43474"/>
        <dbReference type="ChEBI" id="CHEBI:57634"/>
        <dbReference type="ChEBI" id="CHEBI:58579"/>
        <dbReference type="EC" id="3.1.3.46"/>
    </reaction>
</comment>
<keyword evidence="2" id="KW-0378">Hydrolase</keyword>
<comment type="caution">
    <text evidence="9">The sequence shown here is derived from an EMBL/GenBank/DDBJ whole genome shotgun (WGS) entry which is preliminary data.</text>
</comment>
<protein>
    <recommendedName>
        <fullName evidence="4">Fructose-2,6-bisphosphatase TIGAR</fullName>
    </recommendedName>
    <alternativeName>
        <fullName evidence="5">TP53-induced glycolysis and apoptosis regulator</fullName>
    </alternativeName>
</protein>
<dbReference type="InterPro" id="IPR013078">
    <property type="entry name" value="His_Pase_superF_clade-1"/>
</dbReference>
<evidence type="ECO:0000256" key="1">
    <source>
        <dbReference type="ARBA" id="ARBA00000464"/>
    </source>
</evidence>
<evidence type="ECO:0000256" key="2">
    <source>
        <dbReference type="ARBA" id="ARBA00022801"/>
    </source>
</evidence>
<dbReference type="PANTHER" id="PTHR46517">
    <property type="entry name" value="FRUCTOSE-2,6-BISPHOSPHATASE TIGAR"/>
    <property type="match status" value="1"/>
</dbReference>
<dbReference type="GO" id="GO:0005829">
    <property type="term" value="C:cytosol"/>
    <property type="evidence" value="ECO:0007669"/>
    <property type="project" value="TreeGrafter"/>
</dbReference>
<dbReference type="GO" id="GO:0043456">
    <property type="term" value="P:regulation of pentose-phosphate shunt"/>
    <property type="evidence" value="ECO:0007669"/>
    <property type="project" value="TreeGrafter"/>
</dbReference>
<evidence type="ECO:0000256" key="7">
    <source>
        <dbReference type="PIRSR" id="PIRSR613078-2"/>
    </source>
</evidence>
<feature type="compositionally biased region" description="Basic and acidic residues" evidence="8">
    <location>
        <begin position="151"/>
        <end position="195"/>
    </location>
</feature>
<keyword evidence="10" id="KW-1185">Reference proteome</keyword>
<dbReference type="OrthoDB" id="354304at2759"/>
<dbReference type="InterPro" id="IPR051695">
    <property type="entry name" value="Phosphoglycerate_Mutase"/>
</dbReference>
<dbReference type="InterPro" id="IPR001345">
    <property type="entry name" value="PG/BPGM_mutase_AS"/>
</dbReference>
<dbReference type="AlphaFoldDB" id="A0A7D9DCR4"/>
<sequence length="320" mass="36544">MAGARDEWGFRLTLIRHGETDQNRNKIIQGQENTVLNETGKEQVELVGNRFKYEHLTRIYSSDLERALKTAEGICLRNVHLKDLKICMDTSLRERNYGDAEGKSSPELKKMLSSGKLPHGAETEMQVQKRAVDFFTSLLRDVNHLKKSLRSKVEKNDTSLQRQHSEKPSKVDLTGDLRKPSHSDPSSDKSNHLKDALNSNLSSPDRKHRPTSLPLANNKKILHPVLLKDLCHDINNPSDCDHTDRPIHVVVVSHGGILRHFVSYFAKNFQVQFPVDKRKLLRQFCPNTGVSEFLVHLEGQKVTNIDCLQLYDKSHLRHLS</sequence>
<dbReference type="CDD" id="cd07067">
    <property type="entry name" value="HP_PGM_like"/>
    <property type="match status" value="1"/>
</dbReference>
<dbReference type="SUPFAM" id="SSF53254">
    <property type="entry name" value="Phosphoglycerate mutase-like"/>
    <property type="match status" value="1"/>
</dbReference>
<evidence type="ECO:0000256" key="6">
    <source>
        <dbReference type="PIRSR" id="PIRSR613078-1"/>
    </source>
</evidence>
<reference evidence="9" key="1">
    <citation type="submission" date="2020-04" db="EMBL/GenBank/DDBJ databases">
        <authorList>
            <person name="Alioto T."/>
            <person name="Alioto T."/>
            <person name="Gomez Garrido J."/>
        </authorList>
    </citation>
    <scope>NUCLEOTIDE SEQUENCE</scope>
    <source>
        <strain evidence="9">A484AB</strain>
    </source>
</reference>
<accession>A0A7D9DCR4</accession>
<name>A0A7D9DCR4_PARCT</name>
<dbReference type="PROSITE" id="PS00175">
    <property type="entry name" value="PG_MUTASE"/>
    <property type="match status" value="1"/>
</dbReference>
<feature type="compositionally biased region" description="Basic and acidic residues" evidence="8">
    <location>
        <begin position="96"/>
        <end position="110"/>
    </location>
</feature>
<feature type="active site" description="Proton donor/acceptor" evidence="6">
    <location>
        <position position="94"/>
    </location>
</feature>
<dbReference type="Gene3D" id="3.40.50.1240">
    <property type="entry name" value="Phosphoglycerate mutase-like"/>
    <property type="match status" value="1"/>
</dbReference>
<dbReference type="PANTHER" id="PTHR46517:SF1">
    <property type="entry name" value="FRUCTOSE-2,6-BISPHOSPHATASE TIGAR"/>
    <property type="match status" value="1"/>
</dbReference>
<evidence type="ECO:0000313" key="10">
    <source>
        <dbReference type="Proteomes" id="UP001152795"/>
    </source>
</evidence>
<feature type="binding site" evidence="7">
    <location>
        <begin position="16"/>
        <end position="23"/>
    </location>
    <ligand>
        <name>substrate</name>
    </ligand>
</feature>
<dbReference type="SMART" id="SM00855">
    <property type="entry name" value="PGAM"/>
    <property type="match status" value="1"/>
</dbReference>
<dbReference type="Pfam" id="PF00300">
    <property type="entry name" value="His_Phos_1"/>
    <property type="match status" value="1"/>
</dbReference>
<dbReference type="EMBL" id="CACRXK020000525">
    <property type="protein sequence ID" value="CAB3982635.1"/>
    <property type="molecule type" value="Genomic_DNA"/>
</dbReference>
<feature type="binding site" evidence="7">
    <location>
        <begin position="94"/>
        <end position="97"/>
    </location>
    <ligand>
        <name>substrate</name>
    </ligand>
</feature>
<evidence type="ECO:0000256" key="4">
    <source>
        <dbReference type="ARBA" id="ARBA00040907"/>
    </source>
</evidence>
<evidence type="ECO:0000256" key="8">
    <source>
        <dbReference type="SAM" id="MobiDB-lite"/>
    </source>
</evidence>
<organism evidence="9 10">
    <name type="scientific">Paramuricea clavata</name>
    <name type="common">Red gorgonian</name>
    <name type="synonym">Violescent sea-whip</name>
    <dbReference type="NCBI Taxonomy" id="317549"/>
    <lineage>
        <taxon>Eukaryota</taxon>
        <taxon>Metazoa</taxon>
        <taxon>Cnidaria</taxon>
        <taxon>Anthozoa</taxon>
        <taxon>Octocorallia</taxon>
        <taxon>Malacalcyonacea</taxon>
        <taxon>Plexauridae</taxon>
        <taxon>Paramuricea</taxon>
    </lineage>
</organism>
<evidence type="ECO:0000256" key="5">
    <source>
        <dbReference type="ARBA" id="ARBA00042275"/>
    </source>
</evidence>
<dbReference type="GO" id="GO:0045820">
    <property type="term" value="P:negative regulation of glycolytic process"/>
    <property type="evidence" value="ECO:0007669"/>
    <property type="project" value="TreeGrafter"/>
</dbReference>
<evidence type="ECO:0000256" key="3">
    <source>
        <dbReference type="ARBA" id="ARBA00038362"/>
    </source>
</evidence>
<dbReference type="GO" id="GO:0004331">
    <property type="term" value="F:fructose-2,6-bisphosphate 2-phosphatase activity"/>
    <property type="evidence" value="ECO:0007669"/>
    <property type="project" value="UniProtKB-EC"/>
</dbReference>
<gene>
    <name evidence="9" type="ORF">PACLA_8A031721</name>
</gene>
<feature type="active site" description="Tele-phosphohistidine intermediate" evidence="6">
    <location>
        <position position="17"/>
    </location>
</feature>
<dbReference type="Proteomes" id="UP001152795">
    <property type="component" value="Unassembled WGS sequence"/>
</dbReference>
<comment type="similarity">
    <text evidence="3">Belongs to the phosphoglycerate mutase family.</text>
</comment>
<dbReference type="InterPro" id="IPR029033">
    <property type="entry name" value="His_PPase_superfam"/>
</dbReference>
<evidence type="ECO:0000313" key="9">
    <source>
        <dbReference type="EMBL" id="CAB3982635.1"/>
    </source>
</evidence>